<evidence type="ECO:0000313" key="3">
    <source>
        <dbReference type="EMBL" id="PRW61317.1"/>
    </source>
</evidence>
<comment type="caution">
    <text evidence="3">The sequence shown here is derived from an EMBL/GenBank/DDBJ whole genome shotgun (WGS) entry which is preliminary data.</text>
</comment>
<keyword evidence="4" id="KW-1185">Reference proteome</keyword>
<evidence type="ECO:0000256" key="2">
    <source>
        <dbReference type="SAM" id="MobiDB-lite"/>
    </source>
</evidence>
<organism evidence="3 4">
    <name type="scientific">Chlorella sorokiniana</name>
    <name type="common">Freshwater green alga</name>
    <dbReference type="NCBI Taxonomy" id="3076"/>
    <lineage>
        <taxon>Eukaryota</taxon>
        <taxon>Viridiplantae</taxon>
        <taxon>Chlorophyta</taxon>
        <taxon>core chlorophytes</taxon>
        <taxon>Trebouxiophyceae</taxon>
        <taxon>Chlorellales</taxon>
        <taxon>Chlorellaceae</taxon>
        <taxon>Chlorella clade</taxon>
        <taxon>Chlorella</taxon>
    </lineage>
</organism>
<protein>
    <submittedName>
        <fullName evidence="3">Uncharacterized protein</fullName>
    </submittedName>
</protein>
<proteinExistence type="predicted"/>
<dbReference type="OrthoDB" id="10526004at2759"/>
<feature type="compositionally biased region" description="Low complexity" evidence="2">
    <location>
        <begin position="77"/>
        <end position="134"/>
    </location>
</feature>
<sequence>MASSGSQSSRSCSSSEALSSEASSSCCPSSDASPACSPRGGSGASAIPSLTLNRRVPPLSLRANLAELPRDDGPADAPGTGRRPQQQQQQQQPAATAAAPRAVPRLAMPQPAAAEHPAPPASARGGAPAPAGPAAAPPPVAPAAAADAQPPACQAALLSLDILSPAFSLERPAGQQLGAGAAAADQLSAGAASRLGVPPERLRYYALTEVAGPHQLPPGCPRAAVEVLDSRFSLSALEQLLAENQRLAAAEAQSAGQGALSAQLHKLQAENEALRQQLRKSESLRRKSRRALLELQQEFKALSTELLLSSGSSGSLEYALQQKQAQYGYVREREGTPAAVDDAQLM</sequence>
<reference evidence="3 4" key="1">
    <citation type="journal article" date="2018" name="Plant J.">
        <title>Genome sequences of Chlorella sorokiniana UTEX 1602 and Micractinium conductrix SAG 241.80: implications to maltose excretion by a green alga.</title>
        <authorList>
            <person name="Arriola M.B."/>
            <person name="Velmurugan N."/>
            <person name="Zhang Y."/>
            <person name="Plunkett M.H."/>
            <person name="Hondzo H."/>
            <person name="Barney B.M."/>
        </authorList>
    </citation>
    <scope>NUCLEOTIDE SEQUENCE [LARGE SCALE GENOMIC DNA]</scope>
    <source>
        <strain evidence="4">UTEX 1602</strain>
    </source>
</reference>
<dbReference type="EMBL" id="LHPG02000001">
    <property type="protein sequence ID" value="PRW61317.1"/>
    <property type="molecule type" value="Genomic_DNA"/>
</dbReference>
<dbReference type="Proteomes" id="UP000239899">
    <property type="component" value="Unassembled WGS sequence"/>
</dbReference>
<gene>
    <name evidence="3" type="ORF">C2E21_0508</name>
</gene>
<feature type="compositionally biased region" description="Low complexity" evidence="2">
    <location>
        <begin position="1"/>
        <end position="37"/>
    </location>
</feature>
<evidence type="ECO:0000313" key="4">
    <source>
        <dbReference type="Proteomes" id="UP000239899"/>
    </source>
</evidence>
<keyword evidence="1" id="KW-0175">Coiled coil</keyword>
<accession>A0A2P6U4U1</accession>
<evidence type="ECO:0000256" key="1">
    <source>
        <dbReference type="SAM" id="Coils"/>
    </source>
</evidence>
<name>A0A2P6U4U1_CHLSO</name>
<feature type="region of interest" description="Disordered" evidence="2">
    <location>
        <begin position="1"/>
        <end position="147"/>
    </location>
</feature>
<feature type="coiled-coil region" evidence="1">
    <location>
        <begin position="257"/>
        <end position="305"/>
    </location>
</feature>
<dbReference type="AlphaFoldDB" id="A0A2P6U4U1"/>